<dbReference type="Proteomes" id="UP001516472">
    <property type="component" value="Unassembled WGS sequence"/>
</dbReference>
<dbReference type="RefSeq" id="WP_227027682.1">
    <property type="nucleotide sequence ID" value="NZ_CBCSIP010000102.1"/>
</dbReference>
<gene>
    <name evidence="3" type="ORF">G4177_24840</name>
</gene>
<dbReference type="Gene3D" id="3.90.180.10">
    <property type="entry name" value="Medium-chain alcohol dehydrogenases, catalytic domain"/>
    <property type="match status" value="1"/>
</dbReference>
<dbReference type="InterPro" id="IPR013149">
    <property type="entry name" value="ADH-like_C"/>
</dbReference>
<proteinExistence type="predicted"/>
<dbReference type="InterPro" id="IPR020843">
    <property type="entry name" value="ER"/>
</dbReference>
<organism evidence="3 4">
    <name type="scientific">Corallococcus soli</name>
    <dbReference type="NCBI Taxonomy" id="2710757"/>
    <lineage>
        <taxon>Bacteria</taxon>
        <taxon>Pseudomonadati</taxon>
        <taxon>Myxococcota</taxon>
        <taxon>Myxococcia</taxon>
        <taxon>Myxococcales</taxon>
        <taxon>Cystobacterineae</taxon>
        <taxon>Myxococcaceae</taxon>
        <taxon>Corallococcus</taxon>
    </lineage>
</organism>
<dbReference type="Pfam" id="PF00107">
    <property type="entry name" value="ADH_zinc_N"/>
    <property type="match status" value="1"/>
</dbReference>
<dbReference type="SUPFAM" id="SSF50129">
    <property type="entry name" value="GroES-like"/>
    <property type="match status" value="1"/>
</dbReference>
<dbReference type="CDD" id="cd05289">
    <property type="entry name" value="MDR_like_2"/>
    <property type="match status" value="1"/>
</dbReference>
<evidence type="ECO:0000313" key="3">
    <source>
        <dbReference type="EMBL" id="MBE4751405.1"/>
    </source>
</evidence>
<dbReference type="PANTHER" id="PTHR44154">
    <property type="entry name" value="QUINONE OXIDOREDUCTASE"/>
    <property type="match status" value="1"/>
</dbReference>
<dbReference type="InterPro" id="IPR011032">
    <property type="entry name" value="GroES-like_sf"/>
</dbReference>
<dbReference type="InterPro" id="IPR051603">
    <property type="entry name" value="Zinc-ADH_QOR/CCCR"/>
</dbReference>
<feature type="domain" description="Enoyl reductase (ER)" evidence="2">
    <location>
        <begin position="10"/>
        <end position="313"/>
    </location>
</feature>
<sequence length="316" mass="33146">MKAAALDRFGGPEVLGIKTVSVPACGDDEILIRVEVAGVGAWDSMEREGQMVEMMEGEPKFPYVPGTDGAGEVVAVGKAVKDLKVGDRVYGISLVSPKGGFYAEFTAVKASQAAPIPKGLKVEQAATLGADGITALRGLEDHLQLKPGQRLIIFGASGGVGHLALQFARRMGGKVLAVASGEDGVRLARELGAEGVVEGRKGDVLSACREFAPDGLDAALVLAPGDTVEAVLKHVRKGGRVAWPNGVEPAPKAPDGVQAIAYDGIPSPELLKKMNQLIEESPFLVEIGRVYAMEEAAKAQQDVLKHHVGKYALRIQ</sequence>
<dbReference type="SMART" id="SM00829">
    <property type="entry name" value="PKS_ER"/>
    <property type="match status" value="1"/>
</dbReference>
<evidence type="ECO:0000259" key="2">
    <source>
        <dbReference type="SMART" id="SM00829"/>
    </source>
</evidence>
<dbReference type="SUPFAM" id="SSF51735">
    <property type="entry name" value="NAD(P)-binding Rossmann-fold domains"/>
    <property type="match status" value="1"/>
</dbReference>
<evidence type="ECO:0000313" key="4">
    <source>
        <dbReference type="Proteomes" id="UP001516472"/>
    </source>
</evidence>
<dbReference type="Pfam" id="PF08240">
    <property type="entry name" value="ADH_N"/>
    <property type="match status" value="1"/>
</dbReference>
<name>A0ABR9PU26_9BACT</name>
<keyword evidence="4" id="KW-1185">Reference proteome</keyword>
<protein>
    <submittedName>
        <fullName evidence="3">NADP-dependent oxidoreductase</fullName>
    </submittedName>
</protein>
<keyword evidence="1" id="KW-0521">NADP</keyword>
<accession>A0ABR9PU26</accession>
<comment type="caution">
    <text evidence="3">The sequence shown here is derived from an EMBL/GenBank/DDBJ whole genome shotgun (WGS) entry which is preliminary data.</text>
</comment>
<reference evidence="3 4" key="1">
    <citation type="submission" date="2020-02" db="EMBL/GenBank/DDBJ databases">
        <authorList>
            <person name="Babadi Z.K."/>
            <person name="Risdian C."/>
            <person name="Ebrahimipour G.H."/>
            <person name="Wink J."/>
        </authorList>
    </citation>
    <scope>NUCLEOTIDE SEQUENCE [LARGE SCALE GENOMIC DNA]</scope>
    <source>
        <strain evidence="3 4">ZKHCc1 1396</strain>
    </source>
</reference>
<dbReference type="InterPro" id="IPR013154">
    <property type="entry name" value="ADH-like_N"/>
</dbReference>
<evidence type="ECO:0000256" key="1">
    <source>
        <dbReference type="ARBA" id="ARBA00022857"/>
    </source>
</evidence>
<dbReference type="PANTHER" id="PTHR44154:SF1">
    <property type="entry name" value="QUINONE OXIDOREDUCTASE"/>
    <property type="match status" value="1"/>
</dbReference>
<dbReference type="InterPro" id="IPR036291">
    <property type="entry name" value="NAD(P)-bd_dom_sf"/>
</dbReference>
<dbReference type="Gene3D" id="3.40.50.720">
    <property type="entry name" value="NAD(P)-binding Rossmann-like Domain"/>
    <property type="match status" value="1"/>
</dbReference>
<dbReference type="EMBL" id="JAAIYO010000008">
    <property type="protein sequence ID" value="MBE4751405.1"/>
    <property type="molecule type" value="Genomic_DNA"/>
</dbReference>